<dbReference type="InterPro" id="IPR051539">
    <property type="entry name" value="T4SS-coupling_protein"/>
</dbReference>
<evidence type="ECO:0000259" key="7">
    <source>
        <dbReference type="Pfam" id="PF12696"/>
    </source>
</evidence>
<evidence type="ECO:0000256" key="3">
    <source>
        <dbReference type="ARBA" id="ARBA00022692"/>
    </source>
</evidence>
<reference evidence="8 9" key="1">
    <citation type="submission" date="2012-05" db="EMBL/GenBank/DDBJ databases">
        <title>Noncontiguous Finished plasmid 1 of genome of Chamaesiphon sp. PCC 6605.</title>
        <authorList>
            <consortium name="US DOE Joint Genome Institute"/>
            <person name="Gugger M."/>
            <person name="Coursin T."/>
            <person name="Rippka R."/>
            <person name="Tandeau De Marsac N."/>
            <person name="Huntemann M."/>
            <person name="Wei C.-L."/>
            <person name="Han J."/>
            <person name="Detter J.C."/>
            <person name="Han C."/>
            <person name="Tapia R."/>
            <person name="Chen A."/>
            <person name="Kyrpides N."/>
            <person name="Mavromatis K."/>
            <person name="Markowitz V."/>
            <person name="Szeto E."/>
            <person name="Ivanova N."/>
            <person name="Pagani I."/>
            <person name="Pati A."/>
            <person name="Goodwin L."/>
            <person name="Nordberg H.P."/>
            <person name="Cantor M.N."/>
            <person name="Hua S.X."/>
            <person name="Woyke T."/>
            <person name="Kerfeld C.A."/>
        </authorList>
    </citation>
    <scope>NUCLEOTIDE SEQUENCE [LARGE SCALE GENOMIC DNA]</scope>
    <source>
        <strain evidence="9">ATCC 27169 / PCC 6605</strain>
        <plasmid evidence="9">Plasmid pCHA6605.01</plasmid>
    </source>
</reference>
<dbReference type="InterPro" id="IPR027417">
    <property type="entry name" value="P-loop_NTPase"/>
</dbReference>
<evidence type="ECO:0000256" key="4">
    <source>
        <dbReference type="ARBA" id="ARBA00022989"/>
    </source>
</evidence>
<comment type="subcellular location">
    <subcellularLocation>
        <location evidence="1">Cell membrane</location>
        <topology evidence="1">Multi-pass membrane protein</topology>
    </subcellularLocation>
</comment>
<dbReference type="HOGENOM" id="CLU_026359_0_0_3"/>
<evidence type="ECO:0000313" key="8">
    <source>
        <dbReference type="EMBL" id="AFY97224.1"/>
    </source>
</evidence>
<dbReference type="eggNOG" id="COG3505">
    <property type="taxonomic scope" value="Bacteria"/>
</dbReference>
<dbReference type="KEGG" id="cmp:Cha6605_6405"/>
<dbReference type="RefSeq" id="WP_015329106.1">
    <property type="nucleotide sequence ID" value="NC_020053.1"/>
</dbReference>
<dbReference type="PANTHER" id="PTHR37937">
    <property type="entry name" value="CONJUGATIVE TRANSFER: DNA TRANSPORT"/>
    <property type="match status" value="1"/>
</dbReference>
<dbReference type="EMBL" id="CP003601">
    <property type="protein sequence ID" value="AFY97224.1"/>
    <property type="molecule type" value="Genomic_DNA"/>
</dbReference>
<evidence type="ECO:0000256" key="5">
    <source>
        <dbReference type="ARBA" id="ARBA00023136"/>
    </source>
</evidence>
<dbReference type="OrthoDB" id="102453at2"/>
<name>K9USI9_CHAP6</name>
<sequence length="673" mass="74351">MKYASVVSQIPSPFPKVPKLDSSLMTVLGLGVLFVILSIIQSRQKKQGKTATARWATPSEIQKCRKLAKSAIRRRKFDNAAYYITEPIGVPVSRPDRILGRKSGASIMFPEINRGMLVCGATGCGKTDNIINPCLHSAIAQGMSIALFDGKGRGGQSETLIPLALRHGYEVRVLAPGDPISNTFNTFDSIKDERDVAGARERVAVLIDNTSEKDAKKDSFFDPAGSSVLSGAFLLAKWVAKTEGDPLLANILMVNQILKLPDLSKRLQACRDTIDPWIYSEFGILTATSKKASQNSPEGSILATAIKMLAPLVIPNYLQTFCGKTTFPGFDPQDPLKVDGKQMVVFMLDPDNVASTVPLIAMAIHQVVAYNLRAGRQEAMVVSLDEFHLLNLPIVLKWLAVDRYNGSSIIIGTQYLSQLDAIYGKDRAKGFLTNCNTKAWFNPGDPDTEQALSKAFGEEELQLKSNSKSYNFGKNSGNSRSENDQLHKKPLIEAHIIGQFPKGKCIIQSPGTGDKDNVSIPFVHQFSYDPKQSKAFKERSIEDYNAVREIICAHNNNSPQTYFSQELHRYTEILERLLTLRSEPETASNSKVILNPLHVIGFNILNLCQAAKFDLSNYTIEPQKKYYVPDDLIVNGDIKSPLSYQDVIKLLEYTRDRDEQPPPPIPAATGVNL</sequence>
<evidence type="ECO:0000256" key="2">
    <source>
        <dbReference type="ARBA" id="ARBA00022475"/>
    </source>
</evidence>
<gene>
    <name evidence="8" type="ORF">Cha6605_6405</name>
</gene>
<feature type="domain" description="TraD/TraG TraM recognition site" evidence="7">
    <location>
        <begin position="381"/>
        <end position="502"/>
    </location>
</feature>
<dbReference type="InterPro" id="IPR032689">
    <property type="entry name" value="TraG-D_C"/>
</dbReference>
<dbReference type="Gene3D" id="3.40.50.300">
    <property type="entry name" value="P-loop containing nucleotide triphosphate hydrolases"/>
    <property type="match status" value="2"/>
</dbReference>
<dbReference type="GO" id="GO:0005886">
    <property type="term" value="C:plasma membrane"/>
    <property type="evidence" value="ECO:0007669"/>
    <property type="project" value="UniProtKB-SubCell"/>
</dbReference>
<keyword evidence="3 6" id="KW-0812">Transmembrane</keyword>
<evidence type="ECO:0000313" key="9">
    <source>
        <dbReference type="Proteomes" id="UP000010366"/>
    </source>
</evidence>
<dbReference type="CDD" id="cd01127">
    <property type="entry name" value="TrwB_TraG_TraD_VirD4"/>
    <property type="match status" value="1"/>
</dbReference>
<dbReference type="Pfam" id="PF12696">
    <property type="entry name" value="TraG-D_C"/>
    <property type="match status" value="1"/>
</dbReference>
<proteinExistence type="predicted"/>
<keyword evidence="5 6" id="KW-0472">Membrane</keyword>
<keyword evidence="9" id="KW-1185">Reference proteome</keyword>
<organism evidence="8 9">
    <name type="scientific">Chamaesiphon minutus (strain ATCC 27169 / PCC 6605)</name>
    <dbReference type="NCBI Taxonomy" id="1173020"/>
    <lineage>
        <taxon>Bacteria</taxon>
        <taxon>Bacillati</taxon>
        <taxon>Cyanobacteriota</taxon>
        <taxon>Cyanophyceae</taxon>
        <taxon>Gomontiellales</taxon>
        <taxon>Chamaesiphonaceae</taxon>
        <taxon>Chamaesiphon</taxon>
    </lineage>
</organism>
<dbReference type="PANTHER" id="PTHR37937:SF1">
    <property type="entry name" value="CONJUGATIVE TRANSFER: DNA TRANSPORT"/>
    <property type="match status" value="1"/>
</dbReference>
<dbReference type="AlphaFoldDB" id="K9USI9"/>
<geneLocation type="plasmid" evidence="8 9">
    <name>pCHA6605.01</name>
</geneLocation>
<dbReference type="Proteomes" id="UP000010366">
    <property type="component" value="Plasmid pCHA6605.01"/>
</dbReference>
<keyword evidence="4 6" id="KW-1133">Transmembrane helix</keyword>
<protein>
    <submittedName>
        <fullName evidence="8">Type IV secretory pathway, VirD4 component</fullName>
    </submittedName>
</protein>
<evidence type="ECO:0000256" key="6">
    <source>
        <dbReference type="SAM" id="Phobius"/>
    </source>
</evidence>
<keyword evidence="8" id="KW-0614">Plasmid</keyword>
<evidence type="ECO:0000256" key="1">
    <source>
        <dbReference type="ARBA" id="ARBA00004651"/>
    </source>
</evidence>
<keyword evidence="2" id="KW-1003">Cell membrane</keyword>
<dbReference type="SUPFAM" id="SSF52540">
    <property type="entry name" value="P-loop containing nucleoside triphosphate hydrolases"/>
    <property type="match status" value="1"/>
</dbReference>
<accession>K9USI9</accession>
<feature type="transmembrane region" description="Helical" evidence="6">
    <location>
        <begin position="20"/>
        <end position="40"/>
    </location>
</feature>